<evidence type="ECO:0000313" key="4">
    <source>
        <dbReference type="EMBL" id="KAL2643439.1"/>
    </source>
</evidence>
<feature type="compositionally biased region" description="Polar residues" evidence="3">
    <location>
        <begin position="433"/>
        <end position="450"/>
    </location>
</feature>
<feature type="region of interest" description="Disordered" evidence="3">
    <location>
        <begin position="160"/>
        <end position="198"/>
    </location>
</feature>
<feature type="compositionally biased region" description="Polar residues" evidence="3">
    <location>
        <begin position="122"/>
        <end position="135"/>
    </location>
</feature>
<name>A0ABD1Z6N6_9MARC</name>
<comment type="caution">
    <text evidence="4">The sequence shown here is derived from an EMBL/GenBank/DDBJ whole genome shotgun (WGS) entry which is preliminary data.</text>
</comment>
<dbReference type="InterPro" id="IPR003591">
    <property type="entry name" value="Leu-rich_rpt_typical-subtyp"/>
</dbReference>
<organism evidence="4 5">
    <name type="scientific">Riccia fluitans</name>
    <dbReference type="NCBI Taxonomy" id="41844"/>
    <lineage>
        <taxon>Eukaryota</taxon>
        <taxon>Viridiplantae</taxon>
        <taxon>Streptophyta</taxon>
        <taxon>Embryophyta</taxon>
        <taxon>Marchantiophyta</taxon>
        <taxon>Marchantiopsida</taxon>
        <taxon>Marchantiidae</taxon>
        <taxon>Marchantiales</taxon>
        <taxon>Ricciaceae</taxon>
        <taxon>Riccia</taxon>
    </lineage>
</organism>
<dbReference type="PROSITE" id="PS51450">
    <property type="entry name" value="LRR"/>
    <property type="match status" value="4"/>
</dbReference>
<dbReference type="Gene3D" id="3.80.10.10">
    <property type="entry name" value="Ribonuclease Inhibitor"/>
    <property type="match status" value="1"/>
</dbReference>
<feature type="region of interest" description="Disordered" evidence="3">
    <location>
        <begin position="105"/>
        <end position="146"/>
    </location>
</feature>
<dbReference type="InterPro" id="IPR032675">
    <property type="entry name" value="LRR_dom_sf"/>
</dbReference>
<keyword evidence="1" id="KW-0433">Leucine-rich repeat</keyword>
<feature type="region of interest" description="Disordered" evidence="3">
    <location>
        <begin position="404"/>
        <end position="454"/>
    </location>
</feature>
<evidence type="ECO:0000313" key="5">
    <source>
        <dbReference type="Proteomes" id="UP001605036"/>
    </source>
</evidence>
<feature type="compositionally biased region" description="Basic and acidic residues" evidence="3">
    <location>
        <begin position="410"/>
        <end position="428"/>
    </location>
</feature>
<dbReference type="SUPFAM" id="SSF52075">
    <property type="entry name" value="Outer arm dynein light chain 1"/>
    <property type="match status" value="1"/>
</dbReference>
<keyword evidence="2" id="KW-0677">Repeat</keyword>
<feature type="compositionally biased region" description="Basic and acidic residues" evidence="3">
    <location>
        <begin position="234"/>
        <end position="246"/>
    </location>
</feature>
<protein>
    <submittedName>
        <fullName evidence="4">Uncharacterized protein</fullName>
    </submittedName>
</protein>
<reference evidence="4 5" key="1">
    <citation type="submission" date="2024-09" db="EMBL/GenBank/DDBJ databases">
        <title>Chromosome-scale assembly of Riccia fluitans.</title>
        <authorList>
            <person name="Paukszto L."/>
            <person name="Sawicki J."/>
            <person name="Karawczyk K."/>
            <person name="Piernik-Szablinska J."/>
            <person name="Szczecinska M."/>
            <person name="Mazdziarz M."/>
        </authorList>
    </citation>
    <scope>NUCLEOTIDE SEQUENCE [LARGE SCALE GENOMIC DNA]</scope>
    <source>
        <strain evidence="4">Rf_01</strain>
        <tissue evidence="4">Aerial parts of the thallus</tissue>
    </source>
</reference>
<dbReference type="InterPro" id="IPR001611">
    <property type="entry name" value="Leu-rich_rpt"/>
</dbReference>
<accession>A0ABD1Z6N6</accession>
<proteinExistence type="predicted"/>
<feature type="region of interest" description="Disordered" evidence="3">
    <location>
        <begin position="230"/>
        <end position="252"/>
    </location>
</feature>
<dbReference type="Pfam" id="PF13855">
    <property type="entry name" value="LRR_8"/>
    <property type="match status" value="1"/>
</dbReference>
<dbReference type="PANTHER" id="PTHR15454:SF37">
    <property type="entry name" value="OUTER ARM DYNEIN LIGHT CHAIN 1 PROTEIN"/>
    <property type="match status" value="1"/>
</dbReference>
<feature type="region of interest" description="Disordered" evidence="3">
    <location>
        <begin position="860"/>
        <end position="909"/>
    </location>
</feature>
<evidence type="ECO:0000256" key="1">
    <source>
        <dbReference type="ARBA" id="ARBA00022614"/>
    </source>
</evidence>
<feature type="region of interest" description="Disordered" evidence="3">
    <location>
        <begin position="774"/>
        <end position="844"/>
    </location>
</feature>
<dbReference type="AlphaFoldDB" id="A0ABD1Z6N6"/>
<evidence type="ECO:0000256" key="3">
    <source>
        <dbReference type="SAM" id="MobiDB-lite"/>
    </source>
</evidence>
<evidence type="ECO:0000256" key="2">
    <source>
        <dbReference type="ARBA" id="ARBA00022737"/>
    </source>
</evidence>
<dbReference type="FunFam" id="3.80.10.10:FF:000320">
    <property type="entry name" value="Protein phosphatase 1 regulatory subunit pprA"/>
    <property type="match status" value="1"/>
</dbReference>
<feature type="compositionally biased region" description="Basic and acidic residues" evidence="3">
    <location>
        <begin position="865"/>
        <end position="876"/>
    </location>
</feature>
<sequence length="909" mass="99041">MKGSGGVTCLGGMFCRRIKVKNATIEEVMVVKEEVRGSILSDGKMKENSSSFLGKGDANFSSHDIYGLQVLKQEASLEVDVDNTFPPDVNTKVESRSRCQEGITAGVVDSSPPRGTMADADSLTQSDLFRSSSETVAADSGFEGDVENVPVGAEEAEIVIRRCDADDEHPRGSRDGRSEAGRMEELSSPEEGRVMGNDSRRYYDELSLSGGYTSIRKVGDNSFQDLELASGHVSDPDSYSKGERESACSSPNIHGCEAVETKSHEELPTGVASREFDFQDNVSVFSCPQAAAVPSYDSGSSTTGEVRNEVFIRVVGSPKSEAAYQCSASDAVVKYGSSISGVEAFKKKPWWKVFLVSHRNIHRCANTGRTPHAQELVTLVEGDQAGNPSPVNGYVSDVEDRSFRISPYTKNERTPDGHVENRRKEEKAGGSLLRNSYSEQDLQRQASGETPTKEELVYCREVDGADLHPSWNERFVSSEKSRPPIPSGKGDAFTEKMGLSRVEEWVSNVPLMPTLDEDQFEHQAEILPDSPTAPATAFFTHFSGEKSSFAGQEDKHGASRLEGVVDADQEMARMVARSVNSLSTVAHFSGVGLKVLPSLAVYTGLKTLNLSGNYIVRIAPGCLPKSLHRLDLSRNQIVMIEGLRELTRLRALDLSFNRISRIGNGLLSCTSLKELYLAGNKISEVEGIHRLSKLAILDLSFNKLTTIKSLGQIAANYKSLQALNLSDNEVLSNLGDDHIRRFVTAVCPQVLYLNKQPMKTISGRDAIDKNIARAALGKSGGGKVPSKSSKRASTHSASSNHRRTHSGGGGKSKTESKVVSPVLGGDPHHHRKSHHSSSSQDKSSLIKEMRKGFVPLPESAYPLYIERKGPPVERSKYSSLPRVRSDDTLYREHKNSGSSPQLSELVEAH</sequence>
<dbReference type="EMBL" id="JBHFFA010000002">
    <property type="protein sequence ID" value="KAL2643439.1"/>
    <property type="molecule type" value="Genomic_DNA"/>
</dbReference>
<dbReference type="PANTHER" id="PTHR15454">
    <property type="entry name" value="NISCHARIN RELATED"/>
    <property type="match status" value="1"/>
</dbReference>
<dbReference type="Proteomes" id="UP001605036">
    <property type="component" value="Unassembled WGS sequence"/>
</dbReference>
<keyword evidence="5" id="KW-1185">Reference proteome</keyword>
<feature type="compositionally biased region" description="Basic and acidic residues" evidence="3">
    <location>
        <begin position="883"/>
        <end position="895"/>
    </location>
</feature>
<dbReference type="SMART" id="SM00369">
    <property type="entry name" value="LRR_TYP"/>
    <property type="match status" value="3"/>
</dbReference>
<dbReference type="SMART" id="SM00365">
    <property type="entry name" value="LRR_SD22"/>
    <property type="match status" value="4"/>
</dbReference>
<gene>
    <name evidence="4" type="ORF">R1flu_011026</name>
</gene>